<dbReference type="Gene3D" id="3.80.10.10">
    <property type="entry name" value="Ribonuclease Inhibitor"/>
    <property type="match status" value="1"/>
</dbReference>
<name>A0A9P5Y4R5_9AGAR</name>
<sequence length="522" mass="60079">MWKLGGGLSNDVRTRAQRLLVDALKDMKSLDRRIVSGQDHTGDLKIKKAVDMARIQSLREAISPIEKIPDDILHAIFSYYSTGTVQFPLSTHQPNPWRLAHVCSRWKSIIWKMPFLWKTLEVLASRGGIHDWEVREPLCDILWGTETLLELFAYGPATLPYFDLIISFHHRFRNLGFPVNGSADFYKLLELPSMAFPNLEGLSLLVIGLAPPLRTFQTTFLKNCAKLRKFNLKSYPELPAFEPFPLPFSQLTGLSLDSYISANTMYTILREATRLLSCRLSIGPGWASSSDVAPIILPSLTSLNLMFVGRVDLEYPFDPLTAPSLVQLYLVDFQGPFLMQMVVSFLQRSQCPLETLEINPKLVHYAVSVSEIEIRELFKQTPSLASCSVGFVIPPSIMKMIQDEELLPKIKFGFWRFRPDGMRAFIEFLESRILKSHSNPDEMPDITMRVGCYRTEEFGFREEEGFEEVRKHFKSRVRDYKKVVNVKVITLPLYPDVPFSLRLDRIPPQDWDAEEDDREWYR</sequence>
<evidence type="ECO:0000313" key="3">
    <source>
        <dbReference type="Proteomes" id="UP000807353"/>
    </source>
</evidence>
<comment type="caution">
    <text evidence="2">The sequence shown here is derived from an EMBL/GenBank/DDBJ whole genome shotgun (WGS) entry which is preliminary data.</text>
</comment>
<gene>
    <name evidence="2" type="ORF">BDZ94DRAFT_1237045</name>
</gene>
<feature type="domain" description="F-box" evidence="1">
    <location>
        <begin position="62"/>
        <end position="120"/>
    </location>
</feature>
<protein>
    <recommendedName>
        <fullName evidence="1">F-box domain-containing protein</fullName>
    </recommendedName>
</protein>
<dbReference type="InterPro" id="IPR001810">
    <property type="entry name" value="F-box_dom"/>
</dbReference>
<proteinExistence type="predicted"/>
<keyword evidence="3" id="KW-1185">Reference proteome</keyword>
<dbReference type="Proteomes" id="UP000807353">
    <property type="component" value="Unassembled WGS sequence"/>
</dbReference>
<dbReference type="PROSITE" id="PS50181">
    <property type="entry name" value="FBOX"/>
    <property type="match status" value="1"/>
</dbReference>
<accession>A0A9P5Y4R5</accession>
<dbReference type="InterPro" id="IPR032675">
    <property type="entry name" value="LRR_dom_sf"/>
</dbReference>
<dbReference type="OrthoDB" id="3365698at2759"/>
<evidence type="ECO:0000313" key="2">
    <source>
        <dbReference type="EMBL" id="KAF9462209.1"/>
    </source>
</evidence>
<dbReference type="SUPFAM" id="SSF81383">
    <property type="entry name" value="F-box domain"/>
    <property type="match status" value="1"/>
</dbReference>
<dbReference type="AlphaFoldDB" id="A0A9P5Y4R5"/>
<organism evidence="2 3">
    <name type="scientific">Collybia nuda</name>
    <dbReference type="NCBI Taxonomy" id="64659"/>
    <lineage>
        <taxon>Eukaryota</taxon>
        <taxon>Fungi</taxon>
        <taxon>Dikarya</taxon>
        <taxon>Basidiomycota</taxon>
        <taxon>Agaricomycotina</taxon>
        <taxon>Agaricomycetes</taxon>
        <taxon>Agaricomycetidae</taxon>
        <taxon>Agaricales</taxon>
        <taxon>Tricholomatineae</taxon>
        <taxon>Clitocybaceae</taxon>
        <taxon>Collybia</taxon>
    </lineage>
</organism>
<dbReference type="Gene3D" id="1.20.1280.50">
    <property type="match status" value="1"/>
</dbReference>
<dbReference type="EMBL" id="MU150274">
    <property type="protein sequence ID" value="KAF9462209.1"/>
    <property type="molecule type" value="Genomic_DNA"/>
</dbReference>
<dbReference type="InterPro" id="IPR036047">
    <property type="entry name" value="F-box-like_dom_sf"/>
</dbReference>
<evidence type="ECO:0000259" key="1">
    <source>
        <dbReference type="PROSITE" id="PS50181"/>
    </source>
</evidence>
<reference evidence="2" key="1">
    <citation type="submission" date="2020-11" db="EMBL/GenBank/DDBJ databases">
        <authorList>
            <consortium name="DOE Joint Genome Institute"/>
            <person name="Ahrendt S."/>
            <person name="Riley R."/>
            <person name="Andreopoulos W."/>
            <person name="Labutti K."/>
            <person name="Pangilinan J."/>
            <person name="Ruiz-Duenas F.J."/>
            <person name="Barrasa J.M."/>
            <person name="Sanchez-Garcia M."/>
            <person name="Camarero S."/>
            <person name="Miyauchi S."/>
            <person name="Serrano A."/>
            <person name="Linde D."/>
            <person name="Babiker R."/>
            <person name="Drula E."/>
            <person name="Ayuso-Fernandez I."/>
            <person name="Pacheco R."/>
            <person name="Padilla G."/>
            <person name="Ferreira P."/>
            <person name="Barriuso J."/>
            <person name="Kellner H."/>
            <person name="Castanera R."/>
            <person name="Alfaro M."/>
            <person name="Ramirez L."/>
            <person name="Pisabarro A.G."/>
            <person name="Kuo A."/>
            <person name="Tritt A."/>
            <person name="Lipzen A."/>
            <person name="He G."/>
            <person name="Yan M."/>
            <person name="Ng V."/>
            <person name="Cullen D."/>
            <person name="Martin F."/>
            <person name="Rosso M.-N."/>
            <person name="Henrissat B."/>
            <person name="Hibbett D."/>
            <person name="Martinez A.T."/>
            <person name="Grigoriev I.V."/>
        </authorList>
    </citation>
    <scope>NUCLEOTIDE SEQUENCE</scope>
    <source>
        <strain evidence="2">CBS 247.69</strain>
    </source>
</reference>
<dbReference type="Pfam" id="PF12937">
    <property type="entry name" value="F-box-like"/>
    <property type="match status" value="1"/>
</dbReference>